<dbReference type="GO" id="GO:0030490">
    <property type="term" value="P:maturation of SSU-rRNA"/>
    <property type="evidence" value="ECO:0007669"/>
    <property type="project" value="TreeGrafter"/>
</dbReference>
<feature type="compositionally biased region" description="Acidic residues" evidence="5">
    <location>
        <begin position="131"/>
        <end position="140"/>
    </location>
</feature>
<feature type="region of interest" description="Disordered" evidence="5">
    <location>
        <begin position="131"/>
        <end position="152"/>
    </location>
</feature>
<feature type="compositionally biased region" description="Low complexity" evidence="5">
    <location>
        <begin position="141"/>
        <end position="152"/>
    </location>
</feature>
<evidence type="ECO:0000256" key="1">
    <source>
        <dbReference type="ARBA" id="ARBA00013459"/>
    </source>
</evidence>
<keyword evidence="2" id="KW-0175">Coiled coil</keyword>
<reference evidence="7" key="1">
    <citation type="journal article" date="2023" name="IScience">
        <title>Live-bearing cockroach genome reveals convergent evolutionary mechanisms linked to viviparity in insects and beyond.</title>
        <authorList>
            <person name="Fouks B."/>
            <person name="Harrison M.C."/>
            <person name="Mikhailova A.A."/>
            <person name="Marchal E."/>
            <person name="English S."/>
            <person name="Carruthers M."/>
            <person name="Jennings E.C."/>
            <person name="Chiamaka E.L."/>
            <person name="Frigard R.A."/>
            <person name="Pippel M."/>
            <person name="Attardo G.M."/>
            <person name="Benoit J.B."/>
            <person name="Bornberg-Bauer E."/>
            <person name="Tobe S.S."/>
        </authorList>
    </citation>
    <scope>NUCLEOTIDE SEQUENCE</scope>
    <source>
        <strain evidence="7">Stay&amp;Tobe</strain>
    </source>
</reference>
<proteinExistence type="predicted"/>
<evidence type="ECO:0000256" key="5">
    <source>
        <dbReference type="SAM" id="MobiDB-lite"/>
    </source>
</evidence>
<evidence type="ECO:0000313" key="7">
    <source>
        <dbReference type="EMBL" id="KAJ9599258.1"/>
    </source>
</evidence>
<sequence>MRQDVRRARVHTINKLVRTSKKLKNKHGSEKEKEKYQRKAARFMEEITIIKSLKDDEISKFVLINTKSPDDILNDPKISLREKAMARLSSHPNLIKRLNDFRTKYPLQEDELLKLFEQLVKEDFIEDNLMETSDIEEEQNESPSISEINSSKTVKSKIVKQKKKRKELESNDIVTNSKVSGESLSEVKRFSEILKTNDDNSDNDNRNNEDISDRIPNKTVNEVPEEKTADPFFMCEDGMTEYITIAKKIINESENFGENNFKDYSGYANRRERRQGQFFEPKNFNKKNYHKEHKFSNNRIQLEKRIDDVKEVENTVNESIHPSWEAKKRMKDQQHAISAFQGKKIKFDED</sequence>
<dbReference type="InterPro" id="IPR037393">
    <property type="entry name" value="Bud22/SRFB1"/>
</dbReference>
<dbReference type="GO" id="GO:0005634">
    <property type="term" value="C:nucleus"/>
    <property type="evidence" value="ECO:0007669"/>
    <property type="project" value="TreeGrafter"/>
</dbReference>
<protein>
    <recommendedName>
        <fullName evidence="1">Serum response factor-binding protein 1</fullName>
    </recommendedName>
    <alternativeName>
        <fullName evidence="4">SRF-dependent transcription regulation-associated protein</fullName>
    </alternativeName>
</protein>
<keyword evidence="8" id="KW-1185">Reference proteome</keyword>
<dbReference type="AlphaFoldDB" id="A0AAD8AKB6"/>
<name>A0AAD8AKB6_DIPPU</name>
<gene>
    <name evidence="7" type="ORF">L9F63_010260</name>
</gene>
<comment type="caution">
    <text evidence="7">The sequence shown here is derived from an EMBL/GenBank/DDBJ whole genome shotgun (WGS) entry which is preliminary data.</text>
</comment>
<dbReference type="GO" id="GO:0030686">
    <property type="term" value="C:90S preribosome"/>
    <property type="evidence" value="ECO:0007669"/>
    <property type="project" value="TreeGrafter"/>
</dbReference>
<feature type="region of interest" description="Disordered" evidence="5">
    <location>
        <begin position="195"/>
        <end position="225"/>
    </location>
</feature>
<reference evidence="7" key="2">
    <citation type="submission" date="2023-05" db="EMBL/GenBank/DDBJ databases">
        <authorList>
            <person name="Fouks B."/>
        </authorList>
    </citation>
    <scope>NUCLEOTIDE SEQUENCE</scope>
    <source>
        <strain evidence="7">Stay&amp;Tobe</strain>
        <tissue evidence="7">Testes</tissue>
    </source>
</reference>
<dbReference type="EMBL" id="JASPKZ010000825">
    <property type="protein sequence ID" value="KAJ9599258.1"/>
    <property type="molecule type" value="Genomic_DNA"/>
</dbReference>
<evidence type="ECO:0000313" key="8">
    <source>
        <dbReference type="Proteomes" id="UP001233999"/>
    </source>
</evidence>
<evidence type="ECO:0000256" key="3">
    <source>
        <dbReference type="ARBA" id="ARBA00025646"/>
    </source>
</evidence>
<dbReference type="InterPro" id="IPR015158">
    <property type="entry name" value="Bud22_dom"/>
</dbReference>
<organism evidence="7 8">
    <name type="scientific">Diploptera punctata</name>
    <name type="common">Pacific beetle cockroach</name>
    <dbReference type="NCBI Taxonomy" id="6984"/>
    <lineage>
        <taxon>Eukaryota</taxon>
        <taxon>Metazoa</taxon>
        <taxon>Ecdysozoa</taxon>
        <taxon>Arthropoda</taxon>
        <taxon>Hexapoda</taxon>
        <taxon>Insecta</taxon>
        <taxon>Pterygota</taxon>
        <taxon>Neoptera</taxon>
        <taxon>Polyneoptera</taxon>
        <taxon>Dictyoptera</taxon>
        <taxon>Blattodea</taxon>
        <taxon>Blaberoidea</taxon>
        <taxon>Blaberidae</taxon>
        <taxon>Diplopterinae</taxon>
        <taxon>Diploptera</taxon>
    </lineage>
</organism>
<dbReference type="PANTHER" id="PTHR23325:SF1">
    <property type="entry name" value="SERUM RESPONSE FACTOR-BINDING PROTEIN 1"/>
    <property type="match status" value="1"/>
</dbReference>
<dbReference type="Pfam" id="PF09073">
    <property type="entry name" value="BUD22"/>
    <property type="match status" value="1"/>
</dbReference>
<accession>A0AAD8AKB6</accession>
<feature type="domain" description="Bud22" evidence="6">
    <location>
        <begin position="264"/>
        <end position="348"/>
    </location>
</feature>
<evidence type="ECO:0000256" key="4">
    <source>
        <dbReference type="ARBA" id="ARBA00033254"/>
    </source>
</evidence>
<comment type="function">
    <text evidence="3">May be involved in regulating transcriptional activation of cardiac genes during the aging process. May play a role in biosynthesis and/or processing of SLC2A4 in adipose cells.</text>
</comment>
<evidence type="ECO:0000259" key="6">
    <source>
        <dbReference type="Pfam" id="PF09073"/>
    </source>
</evidence>
<dbReference type="PANTHER" id="PTHR23325">
    <property type="entry name" value="SERUM RESPONSE FACTOR-BINDING"/>
    <property type="match status" value="1"/>
</dbReference>
<dbReference type="Proteomes" id="UP001233999">
    <property type="component" value="Unassembled WGS sequence"/>
</dbReference>
<feature type="compositionally biased region" description="Basic and acidic residues" evidence="5">
    <location>
        <begin position="195"/>
        <end position="216"/>
    </location>
</feature>
<evidence type="ECO:0000256" key="2">
    <source>
        <dbReference type="ARBA" id="ARBA00023054"/>
    </source>
</evidence>